<organism evidence="10 11">
    <name type="scientific">Marinicrinis lubricantis</name>
    <dbReference type="NCBI Taxonomy" id="2086470"/>
    <lineage>
        <taxon>Bacteria</taxon>
        <taxon>Bacillati</taxon>
        <taxon>Bacillota</taxon>
        <taxon>Bacilli</taxon>
        <taxon>Bacillales</taxon>
        <taxon>Paenibacillaceae</taxon>
    </lineage>
</organism>
<keyword evidence="3 7" id="KW-1003">Cell membrane</keyword>
<evidence type="ECO:0000256" key="8">
    <source>
        <dbReference type="SAM" id="Phobius"/>
    </source>
</evidence>
<keyword evidence="4 8" id="KW-0812">Transmembrane</keyword>
<accession>A0ABW1IVT5</accession>
<comment type="caution">
    <text evidence="10">The sequence shown here is derived from an EMBL/GenBank/DDBJ whole genome shotgun (WGS) entry which is preliminary data.</text>
</comment>
<dbReference type="Gene3D" id="3.40.720.10">
    <property type="entry name" value="Alkaline Phosphatase, subunit A"/>
    <property type="match status" value="1"/>
</dbReference>
<feature type="domain" description="Sulfatase N-terminal" evidence="9">
    <location>
        <begin position="250"/>
        <end position="539"/>
    </location>
</feature>
<dbReference type="SUPFAM" id="SSF53649">
    <property type="entry name" value="Alkaline phosphatase-like"/>
    <property type="match status" value="1"/>
</dbReference>
<feature type="transmembrane region" description="Helical" evidence="8">
    <location>
        <begin position="12"/>
        <end position="28"/>
    </location>
</feature>
<proteinExistence type="inferred from homology"/>
<evidence type="ECO:0000256" key="5">
    <source>
        <dbReference type="ARBA" id="ARBA00022989"/>
    </source>
</evidence>
<dbReference type="GO" id="GO:0016740">
    <property type="term" value="F:transferase activity"/>
    <property type="evidence" value="ECO:0007669"/>
    <property type="project" value="UniProtKB-KW"/>
</dbReference>
<evidence type="ECO:0000256" key="6">
    <source>
        <dbReference type="ARBA" id="ARBA00023136"/>
    </source>
</evidence>
<dbReference type="Proteomes" id="UP001596250">
    <property type="component" value="Unassembled WGS sequence"/>
</dbReference>
<feature type="transmembrane region" description="Helical" evidence="8">
    <location>
        <begin position="76"/>
        <end position="97"/>
    </location>
</feature>
<evidence type="ECO:0000256" key="1">
    <source>
        <dbReference type="ARBA" id="ARBA00004651"/>
    </source>
</evidence>
<name>A0ABW1IVT5_9BACL</name>
<dbReference type="EMBL" id="JBHSQV010000186">
    <property type="protein sequence ID" value="MFC5989049.1"/>
    <property type="molecule type" value="Genomic_DNA"/>
</dbReference>
<comment type="subcellular location">
    <subcellularLocation>
        <location evidence="1">Cell membrane</location>
        <topology evidence="1">Multi-pass membrane protein</topology>
    </subcellularLocation>
</comment>
<comment type="similarity">
    <text evidence="2 7">Belongs to the LTA synthase family.</text>
</comment>
<evidence type="ECO:0000256" key="4">
    <source>
        <dbReference type="ARBA" id="ARBA00022692"/>
    </source>
</evidence>
<reference evidence="11" key="1">
    <citation type="journal article" date="2019" name="Int. J. Syst. Evol. Microbiol.">
        <title>The Global Catalogue of Microorganisms (GCM) 10K type strain sequencing project: providing services to taxonomists for standard genome sequencing and annotation.</title>
        <authorList>
            <consortium name="The Broad Institute Genomics Platform"/>
            <consortium name="The Broad Institute Genome Sequencing Center for Infectious Disease"/>
            <person name="Wu L."/>
            <person name="Ma J."/>
        </authorList>
    </citation>
    <scope>NUCLEOTIDE SEQUENCE [LARGE SCALE GENOMIC DNA]</scope>
    <source>
        <strain evidence="11">CCM 8749</strain>
    </source>
</reference>
<keyword evidence="6 7" id="KW-0472">Membrane</keyword>
<sequence length="634" mass="73117">MKWIKKWTVDNWSRLWLFYLAIGMIWLKTYLVQRFQFNLPVESPYQELILFITPVSSTMLLLGIGLLFFKKRSNFSVILISFLTSAILLADLIYYRFYNDFITLPVLFQAKNVGDLGSSVSTLFSFTDLLVFLDTVVLILLTYVKKVPQVRIQRPELVSVFAFAIIVFFVNWSMAESVRPELLTRTFDRNIVVKSIGNINYHIYDIVQSSKMSSKKVFADSSDLMDAEKYLQQSPKDIPSDELYGIAKDKNVFLISMESLQGFVINRKMFGQEITPFLNDLIEDSYYFENFYHQTGQGKTSDAEFMMDNSLYPLPSGAVYFTHANNTYTATPSILKDQGYYSAVFHANDASFWNRELMYDTLGYDNYFAKEYYNITPENSVGWGLKDIDFFKQTVQLAKDLPQPFYAKLLTLTNHHPYEYSKEDQMIPEFNSGDGSFDRYFVTVRYLDEALKNFFDEVKKNGLYENSIFIMYGDHYGISENHNRAMGEFLNKEEITPYDSVQLQKVPLIIHIPGQEGKTLDTISGQIDVKPTLLHLLGVDDSQAGVNFGHDLFAENKPQLTVLRNGSFITDEYVFAQETCYERETGVEVDSANCEPFQDKAANDLQYSDEIIYGDLLRFILPENEQEDADKAAE</sequence>
<feature type="transmembrane region" description="Helical" evidence="8">
    <location>
        <begin position="123"/>
        <end position="144"/>
    </location>
</feature>
<dbReference type="PIRSF" id="PIRSF005091">
    <property type="entry name" value="Mmb_sulf_HI1246"/>
    <property type="match status" value="1"/>
</dbReference>
<gene>
    <name evidence="10" type="ORF">ACFPXP_21810</name>
</gene>
<evidence type="ECO:0000259" key="9">
    <source>
        <dbReference type="Pfam" id="PF00884"/>
    </source>
</evidence>
<dbReference type="RefSeq" id="WP_379896598.1">
    <property type="nucleotide sequence ID" value="NZ_CBCSCT010000005.1"/>
</dbReference>
<keyword evidence="5 8" id="KW-1133">Transmembrane helix</keyword>
<dbReference type="CDD" id="cd16015">
    <property type="entry name" value="LTA_synthase"/>
    <property type="match status" value="1"/>
</dbReference>
<dbReference type="PANTHER" id="PTHR47371">
    <property type="entry name" value="LIPOTEICHOIC ACID SYNTHASE"/>
    <property type="match status" value="1"/>
</dbReference>
<dbReference type="InterPro" id="IPR012160">
    <property type="entry name" value="LtaS-like"/>
</dbReference>
<keyword evidence="10" id="KW-0808">Transferase</keyword>
<dbReference type="PANTHER" id="PTHR47371:SF1">
    <property type="entry name" value="LIPOTEICHOIC ACID SYNTHASE-LIKE YQGS"/>
    <property type="match status" value="1"/>
</dbReference>
<evidence type="ECO:0000256" key="7">
    <source>
        <dbReference type="PIRNR" id="PIRNR005091"/>
    </source>
</evidence>
<dbReference type="Gene3D" id="3.30.1120.170">
    <property type="match status" value="1"/>
</dbReference>
<feature type="transmembrane region" description="Helical" evidence="8">
    <location>
        <begin position="156"/>
        <end position="175"/>
    </location>
</feature>
<dbReference type="InterPro" id="IPR000917">
    <property type="entry name" value="Sulfatase_N"/>
</dbReference>
<evidence type="ECO:0000313" key="11">
    <source>
        <dbReference type="Proteomes" id="UP001596250"/>
    </source>
</evidence>
<evidence type="ECO:0000313" key="10">
    <source>
        <dbReference type="EMBL" id="MFC5989049.1"/>
    </source>
</evidence>
<feature type="transmembrane region" description="Helical" evidence="8">
    <location>
        <begin position="48"/>
        <end position="69"/>
    </location>
</feature>
<dbReference type="EC" id="2.7.8.-" evidence="10"/>
<dbReference type="InterPro" id="IPR017850">
    <property type="entry name" value="Alkaline_phosphatase_core_sf"/>
</dbReference>
<dbReference type="InterPro" id="IPR050448">
    <property type="entry name" value="OpgB/LTA_synthase_biosynth"/>
</dbReference>
<dbReference type="Pfam" id="PF00884">
    <property type="entry name" value="Sulfatase"/>
    <property type="match status" value="1"/>
</dbReference>
<protein>
    <submittedName>
        <fullName evidence="10">LTA synthase family protein</fullName>
        <ecNumber evidence="10">2.7.8.-</ecNumber>
    </submittedName>
</protein>
<keyword evidence="11" id="KW-1185">Reference proteome</keyword>
<evidence type="ECO:0000256" key="3">
    <source>
        <dbReference type="ARBA" id="ARBA00022475"/>
    </source>
</evidence>
<evidence type="ECO:0000256" key="2">
    <source>
        <dbReference type="ARBA" id="ARBA00009983"/>
    </source>
</evidence>